<comment type="similarity">
    <text evidence="1">Belongs to the stealth family.</text>
</comment>
<dbReference type="Pfam" id="PF17102">
    <property type="entry name" value="Stealth_CR3"/>
    <property type="match status" value="1"/>
</dbReference>
<evidence type="ECO:0000256" key="4">
    <source>
        <dbReference type="SAM" id="MobiDB-lite"/>
    </source>
</evidence>
<dbReference type="Pfam" id="PF17103">
    <property type="entry name" value="Stealth_CR4"/>
    <property type="match status" value="1"/>
</dbReference>
<dbReference type="InterPro" id="IPR021520">
    <property type="entry name" value="Stealth_CR2"/>
</dbReference>
<comment type="caution">
    <text evidence="8">The sequence shown here is derived from an EMBL/GenBank/DDBJ whole genome shotgun (WGS) entry which is preliminary data.</text>
</comment>
<evidence type="ECO:0000313" key="9">
    <source>
        <dbReference type="Proteomes" id="UP001501742"/>
    </source>
</evidence>
<feature type="domain" description="Stealth protein CR3 conserved region 3" evidence="6">
    <location>
        <begin position="407"/>
        <end position="453"/>
    </location>
</feature>
<reference evidence="8 9" key="1">
    <citation type="journal article" date="2019" name="Int. J. Syst. Evol. Microbiol.">
        <title>The Global Catalogue of Microorganisms (GCM) 10K type strain sequencing project: providing services to taxonomists for standard genome sequencing and annotation.</title>
        <authorList>
            <consortium name="The Broad Institute Genomics Platform"/>
            <consortium name="The Broad Institute Genome Sequencing Center for Infectious Disease"/>
            <person name="Wu L."/>
            <person name="Ma J."/>
        </authorList>
    </citation>
    <scope>NUCLEOTIDE SEQUENCE [LARGE SCALE GENOMIC DNA]</scope>
    <source>
        <strain evidence="8 9">JCM 12140</strain>
    </source>
</reference>
<proteinExistence type="inferred from homology"/>
<dbReference type="EMBL" id="BAAAJX010000003">
    <property type="protein sequence ID" value="GAA1492660.1"/>
    <property type="molecule type" value="Genomic_DNA"/>
</dbReference>
<dbReference type="PANTHER" id="PTHR24045:SF0">
    <property type="entry name" value="N-ACETYLGLUCOSAMINE-1-PHOSPHOTRANSFERASE SUBUNITS ALPHA_BETA"/>
    <property type="match status" value="1"/>
</dbReference>
<evidence type="ECO:0000256" key="2">
    <source>
        <dbReference type="ARBA" id="ARBA00022679"/>
    </source>
</evidence>
<keyword evidence="9" id="KW-1185">Reference proteome</keyword>
<evidence type="ECO:0000259" key="6">
    <source>
        <dbReference type="Pfam" id="PF17102"/>
    </source>
</evidence>
<evidence type="ECO:0000256" key="3">
    <source>
        <dbReference type="ARBA" id="ARBA00023169"/>
    </source>
</evidence>
<feature type="region of interest" description="Disordered" evidence="4">
    <location>
        <begin position="20"/>
        <end position="40"/>
    </location>
</feature>
<sequence length="531" mass="59839">MLCIAHGSVTWKAWMSNETEPVTESPLLTPRPSSGGLDRPDVVLRKGRLTLINGHLTPQQSMIEDLLFLDDALTAADVDHLLIRGNDQRPVVAVDERDRQRAESAVMDAAAGEPFYAKPPGKAALLVVDDGFGSADEPVLRLFRPRLEPMGRLRYGAETSVQLEFWRVTETEVLAPVENALMRRSLPIEEFVLVDIERYGRGWSTVEHMFDDHVSDIRFPIDIVFSWVDGNAVEYQRARQAAQATAVLGEGDDAPARFRQINELKYALRSVHIFAPWIRRIFIATDSPAPEWLADHPKVRIVRSEEFFADPSVLPTHNSQAVEAQLHHIPDLSEHFIYSNDDMFFGRPVDPSMFFSPGSVTKFILAITRIGLGSNNPARSGFENSARVNRKLLQQRFGAVTTRHLEHSATPLRKSIMTEMEHEFAAEFAATAGSRFRAADNISVTNSLYHYYALLTGRAIIQENATVGYVDTTMEAGLRELDELLKKRNVDMFCLNDGSFPEVSDEERTERVTDFLERYFPFPAPWERPGA</sequence>
<evidence type="ECO:0000256" key="1">
    <source>
        <dbReference type="ARBA" id="ARBA00007583"/>
    </source>
</evidence>
<name>A0ABN1ZAQ8_9MICO</name>
<evidence type="ECO:0000313" key="8">
    <source>
        <dbReference type="EMBL" id="GAA1492660.1"/>
    </source>
</evidence>
<feature type="domain" description="Stealth protein CR4 conserved region 4" evidence="7">
    <location>
        <begin position="482"/>
        <end position="530"/>
    </location>
</feature>
<dbReference type="InterPro" id="IPR047141">
    <property type="entry name" value="Stealth"/>
</dbReference>
<organism evidence="8 9">
    <name type="scientific">Curtobacterium herbarum</name>
    <dbReference type="NCBI Taxonomy" id="150122"/>
    <lineage>
        <taxon>Bacteria</taxon>
        <taxon>Bacillati</taxon>
        <taxon>Actinomycetota</taxon>
        <taxon>Actinomycetes</taxon>
        <taxon>Micrococcales</taxon>
        <taxon>Microbacteriaceae</taxon>
        <taxon>Curtobacterium</taxon>
    </lineage>
</organism>
<dbReference type="PANTHER" id="PTHR24045">
    <property type="match status" value="1"/>
</dbReference>
<dbReference type="InterPro" id="IPR031356">
    <property type="entry name" value="Stealth_CR4"/>
</dbReference>
<feature type="domain" description="Stealth protein CR2 conserved region 2" evidence="5">
    <location>
        <begin position="257"/>
        <end position="360"/>
    </location>
</feature>
<evidence type="ECO:0000259" key="7">
    <source>
        <dbReference type="Pfam" id="PF17103"/>
    </source>
</evidence>
<protein>
    <submittedName>
        <fullName evidence="8">Stealth family protein</fullName>
    </submittedName>
</protein>
<dbReference type="Proteomes" id="UP001501742">
    <property type="component" value="Unassembled WGS sequence"/>
</dbReference>
<dbReference type="InterPro" id="IPR031357">
    <property type="entry name" value="Stealth_CR3"/>
</dbReference>
<accession>A0ABN1ZAQ8</accession>
<evidence type="ECO:0000259" key="5">
    <source>
        <dbReference type="Pfam" id="PF11380"/>
    </source>
</evidence>
<keyword evidence="3" id="KW-0270">Exopolysaccharide synthesis</keyword>
<gene>
    <name evidence="8" type="ORF">GCM10009627_10060</name>
</gene>
<dbReference type="Pfam" id="PF11380">
    <property type="entry name" value="Stealth_CR2"/>
    <property type="match status" value="1"/>
</dbReference>
<keyword evidence="2" id="KW-0808">Transferase</keyword>